<comment type="function">
    <text evidence="1 6">Catalyzes the insertion of molybdate into adenylated molybdopterin with the concomitant release of AMP.</text>
</comment>
<dbReference type="Pfam" id="PF03453">
    <property type="entry name" value="MoeA_N"/>
    <property type="match status" value="1"/>
</dbReference>
<dbReference type="SMART" id="SM00852">
    <property type="entry name" value="MoCF_biosynth"/>
    <property type="match status" value="1"/>
</dbReference>
<dbReference type="SUPFAM" id="SSF53218">
    <property type="entry name" value="Molybdenum cofactor biosynthesis proteins"/>
    <property type="match status" value="1"/>
</dbReference>
<dbReference type="GO" id="GO:0046872">
    <property type="term" value="F:metal ion binding"/>
    <property type="evidence" value="ECO:0007669"/>
    <property type="project" value="UniProtKB-UniRule"/>
</dbReference>
<dbReference type="InterPro" id="IPR036425">
    <property type="entry name" value="MoaB/Mog-like_dom_sf"/>
</dbReference>
<dbReference type="SUPFAM" id="SSF63882">
    <property type="entry name" value="MoeA N-terminal region -like"/>
    <property type="match status" value="1"/>
</dbReference>
<comment type="pathway">
    <text evidence="2 6">Cofactor biosynthesis; molybdopterin biosynthesis.</text>
</comment>
<dbReference type="Pfam" id="PF00994">
    <property type="entry name" value="MoCF_biosynth"/>
    <property type="match status" value="1"/>
</dbReference>
<evidence type="ECO:0000313" key="9">
    <source>
        <dbReference type="Proteomes" id="UP000011682"/>
    </source>
</evidence>
<dbReference type="InterPro" id="IPR038987">
    <property type="entry name" value="MoeA-like"/>
</dbReference>
<accession>S9PLH4</accession>
<dbReference type="InterPro" id="IPR005110">
    <property type="entry name" value="MoeA_linker/N"/>
</dbReference>
<dbReference type="Proteomes" id="UP000011682">
    <property type="component" value="Unassembled WGS sequence"/>
</dbReference>
<evidence type="ECO:0000256" key="5">
    <source>
        <dbReference type="ARBA" id="ARBA00047317"/>
    </source>
</evidence>
<comment type="caution">
    <text evidence="8">The sequence shown here is derived from an EMBL/GenBank/DDBJ whole genome shotgun (WGS) entry which is preliminary data.</text>
</comment>
<dbReference type="Gene3D" id="2.170.190.11">
    <property type="entry name" value="Molybdopterin biosynthesis moea protein, domain 3"/>
    <property type="match status" value="1"/>
</dbReference>
<dbReference type="PANTHER" id="PTHR10192:SF5">
    <property type="entry name" value="GEPHYRIN"/>
    <property type="match status" value="1"/>
</dbReference>
<dbReference type="InterPro" id="IPR036135">
    <property type="entry name" value="MoeA_linker/N_sf"/>
</dbReference>
<keyword evidence="6" id="KW-0460">Magnesium</keyword>
<dbReference type="Gene3D" id="3.40.980.10">
    <property type="entry name" value="MoaB/Mog-like domain"/>
    <property type="match status" value="1"/>
</dbReference>
<feature type="domain" description="MoaB/Mog" evidence="7">
    <location>
        <begin position="188"/>
        <end position="326"/>
    </location>
</feature>
<dbReference type="NCBIfam" id="TIGR00177">
    <property type="entry name" value="molyb_syn"/>
    <property type="match status" value="1"/>
</dbReference>
<dbReference type="PANTHER" id="PTHR10192">
    <property type="entry name" value="MOLYBDOPTERIN BIOSYNTHESIS PROTEIN"/>
    <property type="match status" value="1"/>
</dbReference>
<evidence type="ECO:0000256" key="1">
    <source>
        <dbReference type="ARBA" id="ARBA00002901"/>
    </source>
</evidence>
<comment type="similarity">
    <text evidence="3 6">Belongs to the MoeA family.</text>
</comment>
<keyword evidence="6" id="KW-0479">Metal-binding</keyword>
<dbReference type="Gene3D" id="2.40.340.10">
    <property type="entry name" value="MoeA, C-terminal, domain IV"/>
    <property type="match status" value="1"/>
</dbReference>
<evidence type="ECO:0000256" key="2">
    <source>
        <dbReference type="ARBA" id="ARBA00005046"/>
    </source>
</evidence>
<evidence type="ECO:0000259" key="7">
    <source>
        <dbReference type="SMART" id="SM00852"/>
    </source>
</evidence>
<comment type="catalytic activity">
    <reaction evidence="5">
        <text>adenylyl-molybdopterin + molybdate = Mo-molybdopterin + AMP + H(+)</text>
        <dbReference type="Rhea" id="RHEA:35047"/>
        <dbReference type="ChEBI" id="CHEBI:15378"/>
        <dbReference type="ChEBI" id="CHEBI:36264"/>
        <dbReference type="ChEBI" id="CHEBI:62727"/>
        <dbReference type="ChEBI" id="CHEBI:71302"/>
        <dbReference type="ChEBI" id="CHEBI:456215"/>
        <dbReference type="EC" id="2.10.1.1"/>
    </reaction>
</comment>
<dbReference type="InterPro" id="IPR001453">
    <property type="entry name" value="MoaB/Mog_dom"/>
</dbReference>
<proteinExistence type="inferred from homology"/>
<evidence type="ECO:0000256" key="4">
    <source>
        <dbReference type="ARBA" id="ARBA00023150"/>
    </source>
</evidence>
<reference evidence="8" key="1">
    <citation type="submission" date="2013-05" db="EMBL/GenBank/DDBJ databases">
        <title>Genome assembly of Cystobacter fuscus DSM 2262.</title>
        <authorList>
            <person name="Sharma G."/>
            <person name="Khatri I."/>
            <person name="Kaur C."/>
            <person name="Mayilraj S."/>
            <person name="Subramanian S."/>
        </authorList>
    </citation>
    <scope>NUCLEOTIDE SEQUENCE [LARGE SCALE GENOMIC DNA]</scope>
    <source>
        <strain evidence="8">DSM 2262</strain>
    </source>
</reference>
<keyword evidence="9" id="KW-1185">Reference proteome</keyword>
<keyword evidence="4 6" id="KW-0501">Molybdenum cofactor biosynthesis</keyword>
<dbReference type="EMBL" id="ANAH02000004">
    <property type="protein sequence ID" value="EPX63881.1"/>
    <property type="molecule type" value="Genomic_DNA"/>
</dbReference>
<evidence type="ECO:0000313" key="8">
    <source>
        <dbReference type="EMBL" id="EPX63881.1"/>
    </source>
</evidence>
<dbReference type="CDD" id="cd00887">
    <property type="entry name" value="MoeA"/>
    <property type="match status" value="1"/>
</dbReference>
<organism evidence="8 9">
    <name type="scientific">Cystobacter fuscus (strain ATCC 25194 / DSM 2262 / NBRC 100088 / M29)</name>
    <dbReference type="NCBI Taxonomy" id="1242864"/>
    <lineage>
        <taxon>Bacteria</taxon>
        <taxon>Pseudomonadati</taxon>
        <taxon>Myxococcota</taxon>
        <taxon>Myxococcia</taxon>
        <taxon>Myxococcales</taxon>
        <taxon>Cystobacterineae</taxon>
        <taxon>Archangiaceae</taxon>
        <taxon>Cystobacter</taxon>
    </lineage>
</organism>
<dbReference type="SUPFAM" id="SSF63867">
    <property type="entry name" value="MoeA C-terminal domain-like"/>
    <property type="match status" value="1"/>
</dbReference>
<dbReference type="Gene3D" id="3.90.105.10">
    <property type="entry name" value="Molybdopterin biosynthesis moea protein, domain 2"/>
    <property type="match status" value="1"/>
</dbReference>
<keyword evidence="6" id="KW-0500">Molybdenum</keyword>
<sequence length="420" mass="44239">MHGFPMSLTPLATARRAALGALTPAPPEPVPLLDALGGFLARELVASRSVPGCPVSAMDGYAVLAEDTLRATREQPVRLRVTDTIYAGHLPSGSLQPGEAARIFTGAPLPAGATAVVRQEVTRPVTDSGAVDIFVPAPPGKDIRPEGEELLVGTPLLRAGQRIDASVLGVIASLGESQVLVRPPPHVAVLATGDELVPPGQAALPHQVYESNLVLISALAREAGARVVARERAGDDDDMLRLAVLRLADRAQVLITTGGASVGDKDRVKRVLTLLGATFLVDGVALKPGKPVAVARLGTTAVVVLPGTPGAALVAFDQFARPLLLRHQGVSEERQRVRARLDEAQHKQAGLTYLIGGTLETREDGTVWTRLRDKGGGHALRHIGAEGFALLPPGRADFALGEPVDFERFDHPRYVPVEPE</sequence>
<dbReference type="UniPathway" id="UPA00344"/>
<dbReference type="EC" id="2.10.1.1" evidence="6"/>
<comment type="cofactor">
    <cofactor evidence="6">
        <name>Mg(2+)</name>
        <dbReference type="ChEBI" id="CHEBI:18420"/>
    </cofactor>
</comment>
<dbReference type="PROSITE" id="PS01079">
    <property type="entry name" value="MOCF_BIOSYNTHESIS_2"/>
    <property type="match status" value="1"/>
</dbReference>
<dbReference type="GO" id="GO:0061599">
    <property type="term" value="F:molybdopterin molybdotransferase activity"/>
    <property type="evidence" value="ECO:0007669"/>
    <property type="project" value="UniProtKB-UniRule"/>
</dbReference>
<protein>
    <recommendedName>
        <fullName evidence="6">Molybdopterin molybdenumtransferase</fullName>
        <ecNumber evidence="6">2.10.1.1</ecNumber>
    </recommendedName>
</protein>
<dbReference type="GO" id="GO:0006777">
    <property type="term" value="P:Mo-molybdopterin cofactor biosynthetic process"/>
    <property type="evidence" value="ECO:0007669"/>
    <property type="project" value="UniProtKB-UniRule"/>
</dbReference>
<dbReference type="eggNOG" id="COG0303">
    <property type="taxonomic scope" value="Bacteria"/>
</dbReference>
<dbReference type="AlphaFoldDB" id="S9PLH4"/>
<gene>
    <name evidence="8" type="ORF">D187_005011</name>
</gene>
<evidence type="ECO:0000256" key="3">
    <source>
        <dbReference type="ARBA" id="ARBA00010763"/>
    </source>
</evidence>
<dbReference type="NCBIfam" id="NF045515">
    <property type="entry name" value="Glp_gephyrin"/>
    <property type="match status" value="1"/>
</dbReference>
<name>S9PLH4_CYSF2</name>
<dbReference type="InterPro" id="IPR008284">
    <property type="entry name" value="MoCF_biosynth_CS"/>
</dbReference>
<dbReference type="InterPro" id="IPR036688">
    <property type="entry name" value="MoeA_C_domain_IV_sf"/>
</dbReference>
<dbReference type="GO" id="GO:0005829">
    <property type="term" value="C:cytosol"/>
    <property type="evidence" value="ECO:0007669"/>
    <property type="project" value="TreeGrafter"/>
</dbReference>
<evidence type="ECO:0000256" key="6">
    <source>
        <dbReference type="RuleBase" id="RU365090"/>
    </source>
</evidence>
<keyword evidence="6" id="KW-0808">Transferase</keyword>